<dbReference type="PANTHER" id="PTHR30344">
    <property type="entry name" value="6-PHOSPHOGLUCONOLACTONASE-RELATED"/>
    <property type="match status" value="1"/>
</dbReference>
<dbReference type="OrthoDB" id="9790815at2"/>
<dbReference type="AlphaFoldDB" id="A0A0C1LXV2"/>
<dbReference type="InterPro" id="IPR019405">
    <property type="entry name" value="Lactonase_7-beta_prop"/>
</dbReference>
<accession>A0A0C1LXV2</accession>
<dbReference type="Pfam" id="PF10282">
    <property type="entry name" value="Lactonase"/>
    <property type="match status" value="1"/>
</dbReference>
<comment type="similarity">
    <text evidence="1">Belongs to the cycloisomerase 2 family.</text>
</comment>
<dbReference type="SUPFAM" id="SSF51004">
    <property type="entry name" value="C-terminal (heme d1) domain of cytochrome cd1-nitrite reductase"/>
    <property type="match status" value="1"/>
</dbReference>
<name>A0A0C1LXV2_9LACO</name>
<dbReference type="InterPro" id="IPR050282">
    <property type="entry name" value="Cycloisomerase_2"/>
</dbReference>
<dbReference type="RefSeq" id="WP_039144477.1">
    <property type="nucleotide sequence ID" value="NZ_JOJZ01000019.1"/>
</dbReference>
<dbReference type="PATRIC" id="fig|1614.7.peg.862"/>
<proteinExistence type="inferred from homology"/>
<evidence type="ECO:0000313" key="3">
    <source>
        <dbReference type="Proteomes" id="UP000031397"/>
    </source>
</evidence>
<dbReference type="InterPro" id="IPR011048">
    <property type="entry name" value="Haem_d1_sf"/>
</dbReference>
<dbReference type="GO" id="GO:0005829">
    <property type="term" value="C:cytosol"/>
    <property type="evidence" value="ECO:0007669"/>
    <property type="project" value="TreeGrafter"/>
</dbReference>
<dbReference type="InterPro" id="IPR015943">
    <property type="entry name" value="WD40/YVTN_repeat-like_dom_sf"/>
</dbReference>
<dbReference type="PANTHER" id="PTHR30344:SF1">
    <property type="entry name" value="6-PHOSPHOGLUCONOLACTONASE"/>
    <property type="match status" value="1"/>
</dbReference>
<keyword evidence="2" id="KW-0378">Hydrolase</keyword>
<reference evidence="2 3" key="1">
    <citation type="submission" date="2014-06" db="EMBL/GenBank/DDBJ databases">
        <title>Functional and comparative genomic analyses of the Drosophila gut microbiota identify candidate symbiosis factors.</title>
        <authorList>
            <person name="Newell P.D."/>
            <person name="Chaston J.M."/>
            <person name="Douglas A.E."/>
        </authorList>
    </citation>
    <scope>NUCLEOTIDE SEQUENCE [LARGE SCALE GENOMIC DNA]</scope>
    <source>
        <strain evidence="2 3">DmCS_002</strain>
    </source>
</reference>
<dbReference type="EMBL" id="JOJZ01000019">
    <property type="protein sequence ID" value="KID41665.1"/>
    <property type="molecule type" value="Genomic_DNA"/>
</dbReference>
<dbReference type="EC" id="3.1.1.31" evidence="2"/>
<protein>
    <submittedName>
        <fullName evidence="2">6-phosphogluconolactonase</fullName>
        <ecNumber evidence="2">3.1.1.31</ecNumber>
    </submittedName>
</protein>
<keyword evidence="3" id="KW-1185">Reference proteome</keyword>
<evidence type="ECO:0000313" key="2">
    <source>
        <dbReference type="EMBL" id="KID41665.1"/>
    </source>
</evidence>
<organism evidence="2 3">
    <name type="scientific">Fructilactobacillus fructivorans</name>
    <dbReference type="NCBI Taxonomy" id="1614"/>
    <lineage>
        <taxon>Bacteria</taxon>
        <taxon>Bacillati</taxon>
        <taxon>Bacillota</taxon>
        <taxon>Bacilli</taxon>
        <taxon>Lactobacillales</taxon>
        <taxon>Lactobacillaceae</taxon>
        <taxon>Fructilactobacillus</taxon>
    </lineage>
</organism>
<dbReference type="GO" id="GO:0017057">
    <property type="term" value="F:6-phosphogluconolactonase activity"/>
    <property type="evidence" value="ECO:0007669"/>
    <property type="project" value="UniProtKB-EC"/>
</dbReference>
<comment type="caution">
    <text evidence="2">The sequence shown here is derived from an EMBL/GenBank/DDBJ whole genome shotgun (WGS) entry which is preliminary data.</text>
</comment>
<dbReference type="Proteomes" id="UP000031397">
    <property type="component" value="Unassembled WGS sequence"/>
</dbReference>
<sequence>MIEKFLIGTYTINASQGIYQIELDTDKKQLQNTQLVAEIGSPTYLAESKAHKIYSVDRNMEEPELRGGVATFDGKTIPAKEMQECIEKGTSAAFVSIDERRQFVFTANYHMGHASVYKIQSDGTLKLTDRAHDNGIPGPLPEQADGPHPHYANLTPDDRLVVCDLGLDRVYLYDVSDQGKLSLVSEINTHPGFGPRNITFVPRTGKGYLVGELSSKVAVIDYNEEAGLFTIQQIISTIPDDWESHNGAAGIKVSKDKRFVYVSNRGNDSIAVFKIKPNGDLRRIQLISSEGEFPRDFNFSEDESMFIVTNQNSDNASLYSRDAETGKLTLIQKDFQVPEGTCVVRRENID</sequence>
<dbReference type="Gene3D" id="2.130.10.10">
    <property type="entry name" value="YVTN repeat-like/Quinoprotein amine dehydrogenase"/>
    <property type="match status" value="1"/>
</dbReference>
<gene>
    <name evidence="2" type="ORF">LfDm3_0907</name>
</gene>
<evidence type="ECO:0000256" key="1">
    <source>
        <dbReference type="ARBA" id="ARBA00005564"/>
    </source>
</evidence>
<dbReference type="GeneID" id="74913572"/>